<protein>
    <recommendedName>
        <fullName evidence="7">D-amino-acid oxidase</fullName>
        <ecNumber evidence="6">1.4.3.3</ecNumber>
    </recommendedName>
</protein>
<feature type="domain" description="FAD dependent oxidoreductase" evidence="9">
    <location>
        <begin position="10"/>
        <end position="191"/>
    </location>
</feature>
<evidence type="ECO:0000259" key="9">
    <source>
        <dbReference type="Pfam" id="PF01266"/>
    </source>
</evidence>
<reference evidence="10" key="2">
    <citation type="submission" date="2021-04" db="EMBL/GenBank/DDBJ databases">
        <authorList>
            <person name="Gilroy R."/>
        </authorList>
    </citation>
    <scope>NUCLEOTIDE SEQUENCE</scope>
    <source>
        <strain evidence="10">ChiGjej1B1-98</strain>
    </source>
</reference>
<dbReference type="GO" id="GO:0005737">
    <property type="term" value="C:cytoplasm"/>
    <property type="evidence" value="ECO:0007669"/>
    <property type="project" value="TreeGrafter"/>
</dbReference>
<dbReference type="InterPro" id="IPR023209">
    <property type="entry name" value="DAO"/>
</dbReference>
<evidence type="ECO:0000256" key="7">
    <source>
        <dbReference type="ARBA" id="ARBA00039751"/>
    </source>
</evidence>
<dbReference type="SUPFAM" id="SSF51971">
    <property type="entry name" value="Nucleotide-binding domain"/>
    <property type="match status" value="1"/>
</dbReference>
<dbReference type="AlphaFoldDB" id="A0A9D1YTU5"/>
<dbReference type="Pfam" id="PF01266">
    <property type="entry name" value="DAO"/>
    <property type="match status" value="1"/>
</dbReference>
<evidence type="ECO:0000256" key="2">
    <source>
        <dbReference type="ARBA" id="ARBA00006730"/>
    </source>
</evidence>
<evidence type="ECO:0000256" key="5">
    <source>
        <dbReference type="ARBA" id="ARBA00023002"/>
    </source>
</evidence>
<comment type="catalytic activity">
    <reaction evidence="8">
        <text>a D-alpha-amino acid + O2 + H2O = a 2-oxocarboxylate + H2O2 + NH4(+)</text>
        <dbReference type="Rhea" id="RHEA:21816"/>
        <dbReference type="ChEBI" id="CHEBI:15377"/>
        <dbReference type="ChEBI" id="CHEBI:15379"/>
        <dbReference type="ChEBI" id="CHEBI:16240"/>
        <dbReference type="ChEBI" id="CHEBI:28938"/>
        <dbReference type="ChEBI" id="CHEBI:35179"/>
        <dbReference type="ChEBI" id="CHEBI:59871"/>
        <dbReference type="EC" id="1.4.3.3"/>
    </reaction>
    <physiologicalReaction direction="left-to-right" evidence="8">
        <dbReference type="Rhea" id="RHEA:21817"/>
    </physiologicalReaction>
</comment>
<dbReference type="Gene3D" id="3.30.9.10">
    <property type="entry name" value="D-Amino Acid Oxidase, subunit A, domain 2"/>
    <property type="match status" value="1"/>
</dbReference>
<evidence type="ECO:0000256" key="4">
    <source>
        <dbReference type="ARBA" id="ARBA00022827"/>
    </source>
</evidence>
<dbReference type="EMBL" id="DXDC01000135">
    <property type="protein sequence ID" value="HIY65558.1"/>
    <property type="molecule type" value="Genomic_DNA"/>
</dbReference>
<dbReference type="GO" id="GO:0003884">
    <property type="term" value="F:D-amino-acid oxidase activity"/>
    <property type="evidence" value="ECO:0007669"/>
    <property type="project" value="UniProtKB-EC"/>
</dbReference>
<name>A0A9D1YTU5_9MICO</name>
<evidence type="ECO:0000313" key="11">
    <source>
        <dbReference type="Proteomes" id="UP000824005"/>
    </source>
</evidence>
<comment type="similarity">
    <text evidence="2">Belongs to the DAMOX/DASOX family.</text>
</comment>
<gene>
    <name evidence="10" type="ORF">H9830_04705</name>
</gene>
<keyword evidence="5" id="KW-0560">Oxidoreductase</keyword>
<dbReference type="PANTHER" id="PTHR11530">
    <property type="entry name" value="D-AMINO ACID OXIDASE"/>
    <property type="match status" value="1"/>
</dbReference>
<dbReference type="InterPro" id="IPR006076">
    <property type="entry name" value="FAD-dep_OxRdtase"/>
</dbReference>
<organism evidence="10 11">
    <name type="scientific">Candidatus Agrococcus pullicola</name>
    <dbReference type="NCBI Taxonomy" id="2838429"/>
    <lineage>
        <taxon>Bacteria</taxon>
        <taxon>Bacillati</taxon>
        <taxon>Actinomycetota</taxon>
        <taxon>Actinomycetes</taxon>
        <taxon>Micrococcales</taxon>
        <taxon>Microbacteriaceae</taxon>
        <taxon>Agrococcus</taxon>
    </lineage>
</organism>
<dbReference type="PANTHER" id="PTHR11530:SF11">
    <property type="entry name" value="D-ASPARTATE OXIDASE"/>
    <property type="match status" value="1"/>
</dbReference>
<accession>A0A9D1YTU5</accession>
<dbReference type="EC" id="1.4.3.3" evidence="6"/>
<dbReference type="Proteomes" id="UP000824005">
    <property type="component" value="Unassembled WGS sequence"/>
</dbReference>
<keyword evidence="4" id="KW-0274">FAD</keyword>
<proteinExistence type="inferred from homology"/>
<comment type="caution">
    <text evidence="10">The sequence shown here is derived from an EMBL/GenBank/DDBJ whole genome shotgun (WGS) entry which is preliminary data.</text>
</comment>
<dbReference type="SUPFAM" id="SSF54373">
    <property type="entry name" value="FAD-linked reductases, C-terminal domain"/>
    <property type="match status" value="1"/>
</dbReference>
<evidence type="ECO:0000256" key="1">
    <source>
        <dbReference type="ARBA" id="ARBA00001974"/>
    </source>
</evidence>
<evidence type="ECO:0000256" key="6">
    <source>
        <dbReference type="ARBA" id="ARBA00039101"/>
    </source>
</evidence>
<sequence length="196" mass="21145">LGGFRVTVPVIDMSKYLGWLRAIVEQLGVRFERRRISDLDSVEADVTVVAAGLRSPDLVRDAEPIIPRRGQIVRLENPGLTDWYVDDDAPGGLTYVIPRFDDIVCGGTDDAGNASAEHDPDIEAAILERVTAALPELRGLPIVSRGVGLRPGRSEPRIEWLTDTASPTIACYGHGGAGVSMSWGCAERVATLIRAD</sequence>
<evidence type="ECO:0000256" key="8">
    <source>
        <dbReference type="ARBA" id="ARBA00049547"/>
    </source>
</evidence>
<dbReference type="GO" id="GO:0071949">
    <property type="term" value="F:FAD binding"/>
    <property type="evidence" value="ECO:0007669"/>
    <property type="project" value="InterPro"/>
</dbReference>
<dbReference type="GO" id="GO:0019478">
    <property type="term" value="P:D-amino acid catabolic process"/>
    <property type="evidence" value="ECO:0007669"/>
    <property type="project" value="TreeGrafter"/>
</dbReference>
<keyword evidence="3" id="KW-0285">Flavoprotein</keyword>
<evidence type="ECO:0000256" key="3">
    <source>
        <dbReference type="ARBA" id="ARBA00022630"/>
    </source>
</evidence>
<evidence type="ECO:0000313" key="10">
    <source>
        <dbReference type="EMBL" id="HIY65558.1"/>
    </source>
</evidence>
<reference evidence="10" key="1">
    <citation type="journal article" date="2021" name="PeerJ">
        <title>Extensive microbial diversity within the chicken gut microbiome revealed by metagenomics and culture.</title>
        <authorList>
            <person name="Gilroy R."/>
            <person name="Ravi A."/>
            <person name="Getino M."/>
            <person name="Pursley I."/>
            <person name="Horton D.L."/>
            <person name="Alikhan N.F."/>
            <person name="Baker D."/>
            <person name="Gharbi K."/>
            <person name="Hall N."/>
            <person name="Watson M."/>
            <person name="Adriaenssens E.M."/>
            <person name="Foster-Nyarko E."/>
            <person name="Jarju S."/>
            <person name="Secka A."/>
            <person name="Antonio M."/>
            <person name="Oren A."/>
            <person name="Chaudhuri R.R."/>
            <person name="La Ragione R."/>
            <person name="Hildebrand F."/>
            <person name="Pallen M.J."/>
        </authorList>
    </citation>
    <scope>NUCLEOTIDE SEQUENCE</scope>
    <source>
        <strain evidence="10">ChiGjej1B1-98</strain>
    </source>
</reference>
<comment type="cofactor">
    <cofactor evidence="1">
        <name>FAD</name>
        <dbReference type="ChEBI" id="CHEBI:57692"/>
    </cofactor>
</comment>
<feature type="non-terminal residue" evidence="10">
    <location>
        <position position="1"/>
    </location>
</feature>